<dbReference type="STRING" id="1890683.A0A427YXK2"/>
<feature type="transmembrane region" description="Helical" evidence="1">
    <location>
        <begin position="93"/>
        <end position="110"/>
    </location>
</feature>
<organism evidence="2 3">
    <name type="scientific">Saitozyma podzolica</name>
    <dbReference type="NCBI Taxonomy" id="1890683"/>
    <lineage>
        <taxon>Eukaryota</taxon>
        <taxon>Fungi</taxon>
        <taxon>Dikarya</taxon>
        <taxon>Basidiomycota</taxon>
        <taxon>Agaricomycotina</taxon>
        <taxon>Tremellomycetes</taxon>
        <taxon>Tremellales</taxon>
        <taxon>Trimorphomycetaceae</taxon>
        <taxon>Saitozyma</taxon>
    </lineage>
</organism>
<keyword evidence="1" id="KW-0472">Membrane</keyword>
<comment type="caution">
    <text evidence="2">The sequence shown here is derived from an EMBL/GenBank/DDBJ whole genome shotgun (WGS) entry which is preliminary data.</text>
</comment>
<protein>
    <submittedName>
        <fullName evidence="2">Uncharacterized protein</fullName>
    </submittedName>
</protein>
<gene>
    <name evidence="2" type="ORF">EHS25_000901</name>
</gene>
<name>A0A427YXK2_9TREE</name>
<dbReference type="AlphaFoldDB" id="A0A427YXK2"/>
<evidence type="ECO:0000313" key="3">
    <source>
        <dbReference type="Proteomes" id="UP000279259"/>
    </source>
</evidence>
<proteinExistence type="predicted"/>
<accession>A0A427YXK2</accession>
<keyword evidence="1" id="KW-1133">Transmembrane helix</keyword>
<evidence type="ECO:0000256" key="1">
    <source>
        <dbReference type="SAM" id="Phobius"/>
    </source>
</evidence>
<evidence type="ECO:0000313" key="2">
    <source>
        <dbReference type="EMBL" id="RSH95809.1"/>
    </source>
</evidence>
<keyword evidence="1" id="KW-0812">Transmembrane</keyword>
<reference evidence="2 3" key="1">
    <citation type="submission" date="2018-11" db="EMBL/GenBank/DDBJ databases">
        <title>Genome sequence of Saitozyma podzolica DSM 27192.</title>
        <authorList>
            <person name="Aliyu H."/>
            <person name="Gorte O."/>
            <person name="Ochsenreither K."/>
        </authorList>
    </citation>
    <scope>NUCLEOTIDE SEQUENCE [LARGE SCALE GENOMIC DNA]</scope>
    <source>
        <strain evidence="2 3">DSM 27192</strain>
    </source>
</reference>
<keyword evidence="3" id="KW-1185">Reference proteome</keyword>
<dbReference type="OrthoDB" id="196103at2759"/>
<sequence length="166" mass="17893">MVWGLAFQVKFTRATAVPDWDYTEGAGVGPVVLLMSYYIGDASYQGLVYYILSALTNDPFKLARMAGFMKGVQSAGAAVAFGMDATPYLTEHLVSWVMLLVSLPLSFLVIRTIRDTNYDVEETVHVEDVDAGNKAGVGISFGCEKDVHLQALAAETQVMEAGVGTV</sequence>
<dbReference type="Proteomes" id="UP000279259">
    <property type="component" value="Unassembled WGS sequence"/>
</dbReference>
<dbReference type="EMBL" id="RSCD01000001">
    <property type="protein sequence ID" value="RSH95809.1"/>
    <property type="molecule type" value="Genomic_DNA"/>
</dbReference>